<gene>
    <name evidence="2" type="ORF">ACKI18_23805</name>
</gene>
<evidence type="ECO:0000313" key="2">
    <source>
        <dbReference type="EMBL" id="MFM9611727.1"/>
    </source>
</evidence>
<dbReference type="Gene3D" id="3.40.50.1580">
    <property type="entry name" value="Nucleoside phosphorylase domain"/>
    <property type="match status" value="1"/>
</dbReference>
<dbReference type="Pfam" id="PF01048">
    <property type="entry name" value="PNP_UDP_1"/>
    <property type="match status" value="1"/>
</dbReference>
<dbReference type="InterPro" id="IPR035994">
    <property type="entry name" value="Nucleoside_phosphorylase_sf"/>
</dbReference>
<protein>
    <submittedName>
        <fullName evidence="2">Nucleosidase</fullName>
    </submittedName>
</protein>
<dbReference type="InterPro" id="IPR000845">
    <property type="entry name" value="Nucleoside_phosphorylase_d"/>
</dbReference>
<dbReference type="EMBL" id="JBJVNI010000012">
    <property type="protein sequence ID" value="MFM9611727.1"/>
    <property type="molecule type" value="Genomic_DNA"/>
</dbReference>
<evidence type="ECO:0000259" key="1">
    <source>
        <dbReference type="Pfam" id="PF01048"/>
    </source>
</evidence>
<organism evidence="2 3">
    <name type="scientific">Streptomyces niveiscabiei</name>
    <dbReference type="NCBI Taxonomy" id="164115"/>
    <lineage>
        <taxon>Bacteria</taxon>
        <taxon>Bacillati</taxon>
        <taxon>Actinomycetota</taxon>
        <taxon>Actinomycetes</taxon>
        <taxon>Kitasatosporales</taxon>
        <taxon>Streptomycetaceae</taxon>
        <taxon>Streptomyces</taxon>
    </lineage>
</organism>
<evidence type="ECO:0000313" key="3">
    <source>
        <dbReference type="Proteomes" id="UP001631957"/>
    </source>
</evidence>
<dbReference type="SUPFAM" id="SSF53167">
    <property type="entry name" value="Purine and uridine phosphorylases"/>
    <property type="match status" value="1"/>
</dbReference>
<dbReference type="PANTHER" id="PTHR46832">
    <property type="entry name" value="5'-METHYLTHIOADENOSINE/S-ADENOSYLHOMOCYSTEINE NUCLEOSIDASE"/>
    <property type="match status" value="1"/>
</dbReference>
<dbReference type="CDD" id="cd09008">
    <property type="entry name" value="MTAN"/>
    <property type="match status" value="1"/>
</dbReference>
<reference evidence="2 3" key="1">
    <citation type="submission" date="2024-12" db="EMBL/GenBank/DDBJ databases">
        <title>Forecasting of Potato common scab and diversities of Pathogenic streptomyces spp. in china.</title>
        <authorList>
            <person name="Handique U."/>
            <person name="Wu J."/>
        </authorList>
    </citation>
    <scope>NUCLEOTIDE SEQUENCE [LARGE SCALE GENOMIC DNA]</scope>
    <source>
        <strain evidence="2 3">ZRIMU1530</strain>
    </source>
</reference>
<name>A0ABW9HYA0_9ACTN</name>
<comment type="caution">
    <text evidence="2">The sequence shown here is derived from an EMBL/GenBank/DDBJ whole genome shotgun (WGS) entry which is preliminary data.</text>
</comment>
<proteinExistence type="predicted"/>
<dbReference type="PANTHER" id="PTHR46832:SF1">
    <property type="entry name" value="5'-METHYLTHIOADENOSINE_S-ADENOSYLHOMOCYSTEINE NUCLEOSIDASE"/>
    <property type="match status" value="1"/>
</dbReference>
<dbReference type="RefSeq" id="WP_409123261.1">
    <property type="nucleotide sequence ID" value="NZ_JBJVNI010000012.1"/>
</dbReference>
<sequence>MPDRRSLVAVITGLPLECDSMRSLLTDLRERPISNALSVELGDLPDSQWQVALAVTGPSRAGAIVDHIVQQLRPDALLFVGIAGGLKDFVEVGDLVVATRIYAFQGGAQTPEGLYARPQSWHPSHRLEQTARSALRAEPGVHFGAVAADEVVLNDEHTYLLAQLRRSYNDALAVEMEGAGMAHVAHLTSGVETLTIRGISDVADRAKIPGDPRDAQSLAAARAASAAAAILRKLSPPPRFTAAGQATHIMQSARDISIRGNIFFNTTPGKITADPPHEDN</sequence>
<keyword evidence="3" id="KW-1185">Reference proteome</keyword>
<feature type="domain" description="Nucleoside phosphorylase" evidence="1">
    <location>
        <begin position="8"/>
        <end position="233"/>
    </location>
</feature>
<dbReference type="Proteomes" id="UP001631957">
    <property type="component" value="Unassembled WGS sequence"/>
</dbReference>
<accession>A0ABW9HYA0</accession>